<dbReference type="EMBL" id="JADKGK010000020">
    <property type="protein sequence ID" value="MBL0004255.1"/>
    <property type="molecule type" value="Genomic_DNA"/>
</dbReference>
<evidence type="ECO:0000313" key="3">
    <source>
        <dbReference type="EMBL" id="MBL0004255.1"/>
    </source>
</evidence>
<dbReference type="PANTHER" id="PTHR46018">
    <property type="entry name" value="ZINC PHOSPHODIESTERASE ELAC PROTEIN 1"/>
    <property type="match status" value="1"/>
</dbReference>
<dbReference type="GO" id="GO:0042781">
    <property type="term" value="F:3'-tRNA processing endoribonuclease activity"/>
    <property type="evidence" value="ECO:0007669"/>
    <property type="project" value="TreeGrafter"/>
</dbReference>
<dbReference type="EMBL" id="JADIXZ010000005">
    <property type="protein sequence ID" value="MBK6301630.1"/>
    <property type="molecule type" value="Genomic_DNA"/>
</dbReference>
<dbReference type="CDD" id="cd07716">
    <property type="entry name" value="RNaseZ_short-form-like_MBL-fold"/>
    <property type="match status" value="1"/>
</dbReference>
<comment type="caution">
    <text evidence="2">The sequence shown here is derived from an EMBL/GenBank/DDBJ whole genome shotgun (WGS) entry which is preliminary data.</text>
</comment>
<dbReference type="Proteomes" id="UP000718281">
    <property type="component" value="Unassembled WGS sequence"/>
</dbReference>
<dbReference type="PANTHER" id="PTHR46018:SF4">
    <property type="entry name" value="METALLO-HYDROLASE YHFI-RELATED"/>
    <property type="match status" value="1"/>
</dbReference>
<dbReference type="Gene3D" id="3.60.15.10">
    <property type="entry name" value="Ribonuclease Z/Hydroxyacylglutathione hydrolase-like"/>
    <property type="match status" value="1"/>
</dbReference>
<gene>
    <name evidence="2" type="ORF">IPF40_11500</name>
    <name evidence="3" type="ORF">IPP00_09790</name>
</gene>
<evidence type="ECO:0000313" key="4">
    <source>
        <dbReference type="Proteomes" id="UP000718281"/>
    </source>
</evidence>
<organism evidence="2 4">
    <name type="scientific">Candidatus Phosphoribacter hodrii</name>
    <dbReference type="NCBI Taxonomy" id="2953743"/>
    <lineage>
        <taxon>Bacteria</taxon>
        <taxon>Bacillati</taxon>
        <taxon>Actinomycetota</taxon>
        <taxon>Actinomycetes</taxon>
        <taxon>Micrococcales</taxon>
        <taxon>Dermatophilaceae</taxon>
        <taxon>Candidatus Phosphoribacter</taxon>
    </lineage>
</organism>
<dbReference type="AlphaFoldDB" id="A0A934X725"/>
<dbReference type="Proteomes" id="UP000886632">
    <property type="component" value="Unassembled WGS sequence"/>
</dbReference>
<sequence length="253" mass="27273">MRVTIVGCSGSFPGPQSPASCYLVQAEHEGRTWSMVLDLGSGALGPLQRYLDPTTLDAVVLSHLHADHFLDLCGLYVMQRYHPRGFRGPVPVWGPAGTPQRVGLAYYGHDGTEVSEFSFTRVVDRATFRIGPFSVTARQVNHPVEAYGYRVECAGQVLVFSGDTDVCDALIDLAADADLLLADTAFVDGRDDERNIHMTGSRVAQVALAAGGVKRIMLTHLPSWNDPEVCRAQAAAVWPGQVEVAAPGLVIDL</sequence>
<dbReference type="InterPro" id="IPR001279">
    <property type="entry name" value="Metallo-B-lactamas"/>
</dbReference>
<reference evidence="2 4" key="1">
    <citation type="submission" date="2020-10" db="EMBL/GenBank/DDBJ databases">
        <title>Connecting structure to function with the recovery of over 1000 high-quality activated sludge metagenome-assembled genomes encoding full-length rRNA genes using long-read sequencing.</title>
        <authorList>
            <person name="Singleton C.M."/>
            <person name="Petriglieri F."/>
            <person name="Kristensen J.M."/>
            <person name="Kirkegaard R.H."/>
            <person name="Michaelsen T.Y."/>
            <person name="Andersen M.H."/>
            <person name="Karst S.M."/>
            <person name="Dueholm M.S."/>
            <person name="Nielsen P.H."/>
            <person name="Albertsen M."/>
        </authorList>
    </citation>
    <scope>NUCLEOTIDE SEQUENCE [LARGE SCALE GENOMIC DNA]</scope>
    <source>
        <strain evidence="2">AalE_18-Q3-R2-46_BAT3C.188</strain>
        <strain evidence="3">Ribe_18-Q3-R11-54_MAXAC.001</strain>
    </source>
</reference>
<proteinExistence type="predicted"/>
<dbReference type="SMART" id="SM00849">
    <property type="entry name" value="Lactamase_B"/>
    <property type="match status" value="1"/>
</dbReference>
<feature type="domain" description="Metallo-beta-lactamase" evidence="1">
    <location>
        <begin position="18"/>
        <end position="220"/>
    </location>
</feature>
<dbReference type="SUPFAM" id="SSF56281">
    <property type="entry name" value="Metallo-hydrolase/oxidoreductase"/>
    <property type="match status" value="1"/>
</dbReference>
<dbReference type="InterPro" id="IPR036866">
    <property type="entry name" value="RibonucZ/Hydroxyglut_hydro"/>
</dbReference>
<evidence type="ECO:0000259" key="1">
    <source>
        <dbReference type="SMART" id="SM00849"/>
    </source>
</evidence>
<protein>
    <submittedName>
        <fullName evidence="2">MBL fold metallo-hydrolase</fullName>
    </submittedName>
</protein>
<dbReference type="Pfam" id="PF12706">
    <property type="entry name" value="Lactamase_B_2"/>
    <property type="match status" value="1"/>
</dbReference>
<name>A0A934X725_9MICO</name>
<accession>A0A934X725</accession>
<evidence type="ECO:0000313" key="2">
    <source>
        <dbReference type="EMBL" id="MBK6301630.1"/>
    </source>
</evidence>